<sequence length="99" mass="11306">MLDKRNHDRSITSLGWNKECIASIKDDAGRTLMGNQIIFSRINNTPKGDEPLVTDGWDVRLHNKPNHILHHLYANNISNTVFLTGDSHSNWVSDLVWLD</sequence>
<feature type="domain" description="PhoD-like phosphatase metallophosphatase" evidence="1">
    <location>
        <begin position="32"/>
        <end position="96"/>
    </location>
</feature>
<evidence type="ECO:0000313" key="2">
    <source>
        <dbReference type="EMBL" id="KAF2676174.1"/>
    </source>
</evidence>
<dbReference type="EMBL" id="MU005638">
    <property type="protein sequence ID" value="KAF2676174.1"/>
    <property type="molecule type" value="Genomic_DNA"/>
</dbReference>
<dbReference type="InterPro" id="IPR038607">
    <property type="entry name" value="PhoD-like_sf"/>
</dbReference>
<evidence type="ECO:0000313" key="3">
    <source>
        <dbReference type="Proteomes" id="UP000799291"/>
    </source>
</evidence>
<dbReference type="PANTHER" id="PTHR43606:SF7">
    <property type="entry name" value="PHOSPHATASE, PUTATIVE (AFU_ORTHOLOGUE AFUA_6G08710)-RELATED"/>
    <property type="match status" value="1"/>
</dbReference>
<keyword evidence="3" id="KW-1185">Reference proteome</keyword>
<gene>
    <name evidence="2" type="ORF">K458DRAFT_397196</name>
</gene>
<dbReference type="AlphaFoldDB" id="A0A6G1ID80"/>
<dbReference type="Pfam" id="PF09423">
    <property type="entry name" value="PhoD"/>
    <property type="match status" value="1"/>
</dbReference>
<name>A0A6G1ID80_9PLEO</name>
<dbReference type="PANTHER" id="PTHR43606">
    <property type="entry name" value="PHOSPHATASE, PUTATIVE (AFU_ORTHOLOGUE AFUA_6G08710)-RELATED"/>
    <property type="match status" value="1"/>
</dbReference>
<dbReference type="Gene3D" id="3.60.21.70">
    <property type="entry name" value="PhoD-like phosphatase"/>
    <property type="match status" value="1"/>
</dbReference>
<dbReference type="Proteomes" id="UP000799291">
    <property type="component" value="Unassembled WGS sequence"/>
</dbReference>
<reference evidence="2" key="1">
    <citation type="journal article" date="2020" name="Stud. Mycol.">
        <title>101 Dothideomycetes genomes: a test case for predicting lifestyles and emergence of pathogens.</title>
        <authorList>
            <person name="Haridas S."/>
            <person name="Albert R."/>
            <person name="Binder M."/>
            <person name="Bloem J."/>
            <person name="Labutti K."/>
            <person name="Salamov A."/>
            <person name="Andreopoulos B."/>
            <person name="Baker S."/>
            <person name="Barry K."/>
            <person name="Bills G."/>
            <person name="Bluhm B."/>
            <person name="Cannon C."/>
            <person name="Castanera R."/>
            <person name="Culley D."/>
            <person name="Daum C."/>
            <person name="Ezra D."/>
            <person name="Gonzalez J."/>
            <person name="Henrissat B."/>
            <person name="Kuo A."/>
            <person name="Liang C."/>
            <person name="Lipzen A."/>
            <person name="Lutzoni F."/>
            <person name="Magnuson J."/>
            <person name="Mondo S."/>
            <person name="Nolan M."/>
            <person name="Ohm R."/>
            <person name="Pangilinan J."/>
            <person name="Park H.-J."/>
            <person name="Ramirez L."/>
            <person name="Alfaro M."/>
            <person name="Sun H."/>
            <person name="Tritt A."/>
            <person name="Yoshinaga Y."/>
            <person name="Zwiers L.-H."/>
            <person name="Turgeon B."/>
            <person name="Goodwin S."/>
            <person name="Spatafora J."/>
            <person name="Crous P."/>
            <person name="Grigoriev I."/>
        </authorList>
    </citation>
    <scope>NUCLEOTIDE SEQUENCE</scope>
    <source>
        <strain evidence="2">CBS 122367</strain>
    </source>
</reference>
<dbReference type="InterPro" id="IPR018946">
    <property type="entry name" value="PhoD-like_MPP"/>
</dbReference>
<dbReference type="OrthoDB" id="9992270at2759"/>
<accession>A0A6G1ID80</accession>
<evidence type="ECO:0000259" key="1">
    <source>
        <dbReference type="Pfam" id="PF09423"/>
    </source>
</evidence>
<dbReference type="InterPro" id="IPR052900">
    <property type="entry name" value="Phospholipid_Metab_Enz"/>
</dbReference>
<organism evidence="2 3">
    <name type="scientific">Lentithecium fluviatile CBS 122367</name>
    <dbReference type="NCBI Taxonomy" id="1168545"/>
    <lineage>
        <taxon>Eukaryota</taxon>
        <taxon>Fungi</taxon>
        <taxon>Dikarya</taxon>
        <taxon>Ascomycota</taxon>
        <taxon>Pezizomycotina</taxon>
        <taxon>Dothideomycetes</taxon>
        <taxon>Pleosporomycetidae</taxon>
        <taxon>Pleosporales</taxon>
        <taxon>Massarineae</taxon>
        <taxon>Lentitheciaceae</taxon>
        <taxon>Lentithecium</taxon>
    </lineage>
</organism>
<proteinExistence type="predicted"/>
<protein>
    <recommendedName>
        <fullName evidence="1">PhoD-like phosphatase metallophosphatase domain-containing protein</fullName>
    </recommendedName>
</protein>